<dbReference type="RefSeq" id="WP_258731553.1">
    <property type="nucleotide sequence ID" value="NZ_JANTHZ010000002.1"/>
</dbReference>
<dbReference type="AlphaFoldDB" id="A0A9X2P9H5"/>
<keyword evidence="1" id="KW-0560">Oxidoreductase</keyword>
<evidence type="ECO:0000259" key="2">
    <source>
        <dbReference type="Pfam" id="PF01266"/>
    </source>
</evidence>
<comment type="caution">
    <text evidence="3">The sequence shown here is derived from an EMBL/GenBank/DDBJ whole genome shotgun (WGS) entry which is preliminary data.</text>
</comment>
<evidence type="ECO:0000313" key="4">
    <source>
        <dbReference type="Proteomes" id="UP001151088"/>
    </source>
</evidence>
<organism evidence="3 4">
    <name type="scientific">Ancylobacter mangrovi</name>
    <dbReference type="NCBI Taxonomy" id="2972472"/>
    <lineage>
        <taxon>Bacteria</taxon>
        <taxon>Pseudomonadati</taxon>
        <taxon>Pseudomonadota</taxon>
        <taxon>Alphaproteobacteria</taxon>
        <taxon>Hyphomicrobiales</taxon>
        <taxon>Xanthobacteraceae</taxon>
        <taxon>Ancylobacter</taxon>
    </lineage>
</organism>
<dbReference type="PANTHER" id="PTHR13847:SF287">
    <property type="entry name" value="FAD-DEPENDENT OXIDOREDUCTASE DOMAIN-CONTAINING PROTEIN 1"/>
    <property type="match status" value="1"/>
</dbReference>
<dbReference type="InterPro" id="IPR036188">
    <property type="entry name" value="FAD/NAD-bd_sf"/>
</dbReference>
<dbReference type="Gene3D" id="3.50.50.60">
    <property type="entry name" value="FAD/NAD(P)-binding domain"/>
    <property type="match status" value="1"/>
</dbReference>
<dbReference type="PANTHER" id="PTHR13847">
    <property type="entry name" value="SARCOSINE DEHYDROGENASE-RELATED"/>
    <property type="match status" value="1"/>
</dbReference>
<reference evidence="3" key="1">
    <citation type="submission" date="2022-08" db="EMBL/GenBank/DDBJ databases">
        <authorList>
            <person name="Li F."/>
        </authorList>
    </citation>
    <scope>NUCLEOTIDE SEQUENCE</scope>
    <source>
        <strain evidence="3">MQZ15Z-1</strain>
    </source>
</reference>
<dbReference type="InterPro" id="IPR006076">
    <property type="entry name" value="FAD-dep_OxRdtase"/>
</dbReference>
<proteinExistence type="predicted"/>
<accession>A0A9X2P9H5</accession>
<gene>
    <name evidence="3" type="ORF">NVS89_05445</name>
</gene>
<evidence type="ECO:0000256" key="1">
    <source>
        <dbReference type="ARBA" id="ARBA00023002"/>
    </source>
</evidence>
<dbReference type="EMBL" id="JANTHZ010000002">
    <property type="protein sequence ID" value="MCS0494534.1"/>
    <property type="molecule type" value="Genomic_DNA"/>
</dbReference>
<name>A0A9X2P9H5_9HYPH</name>
<dbReference type="GO" id="GO:0016491">
    <property type="term" value="F:oxidoreductase activity"/>
    <property type="evidence" value="ECO:0007669"/>
    <property type="project" value="UniProtKB-KW"/>
</dbReference>
<feature type="domain" description="FAD dependent oxidoreductase" evidence="2">
    <location>
        <begin position="7"/>
        <end position="351"/>
    </location>
</feature>
<dbReference type="GO" id="GO:0005737">
    <property type="term" value="C:cytoplasm"/>
    <property type="evidence" value="ECO:0007669"/>
    <property type="project" value="TreeGrafter"/>
</dbReference>
<dbReference type="Gene3D" id="3.30.9.10">
    <property type="entry name" value="D-Amino Acid Oxidase, subunit A, domain 2"/>
    <property type="match status" value="1"/>
</dbReference>
<sequence>MSQMHTDVVIIGAGSIGTLTALYLVRQGLSVVLLDRGFAGGQSTGVSPGSLRLQGRNPTEMPLSMRAQEMWEAFEDDIGESVEFEQKGHLFLALTPAHLDKIDALMPIEAAHGNFCEKLSRDEVLSRWPCLTPENLGGMFNPRSAVVNSRMVAPAVARAASRAGALLFEQEEVLSVERKGETFLTRTDRDRRIESPIVVNAAGMWARPFANGFGEDAPMFSAGPIQMVTEPVPQFLDPVVHSVDGHIIFRQTLAGNIVVAGHPRVPVDDVARRSRVPPDKTLRNMRRLLNAAPGLLPQSIIRIWTGIEGYLPDMLPVLGPSATTPGLFHAFGWSGHGLQCAPAAAESLTQLIVGGASRIDLSPFAIARFTGAVRPDEQKLRDEFEDNVVRPRSGAAAS</sequence>
<keyword evidence="4" id="KW-1185">Reference proteome</keyword>
<dbReference type="SUPFAM" id="SSF51905">
    <property type="entry name" value="FAD/NAD(P)-binding domain"/>
    <property type="match status" value="1"/>
</dbReference>
<protein>
    <submittedName>
        <fullName evidence="3">FAD-binding oxidoreductase</fullName>
    </submittedName>
</protein>
<evidence type="ECO:0000313" key="3">
    <source>
        <dbReference type="EMBL" id="MCS0494534.1"/>
    </source>
</evidence>
<dbReference type="Pfam" id="PF01266">
    <property type="entry name" value="DAO"/>
    <property type="match status" value="1"/>
</dbReference>
<dbReference type="Proteomes" id="UP001151088">
    <property type="component" value="Unassembled WGS sequence"/>
</dbReference>